<keyword evidence="2" id="KW-1185">Reference proteome</keyword>
<name>A0AAN7PW09_9MYRT</name>
<dbReference type="AlphaFoldDB" id="A0AAN7PW09"/>
<accession>A0AAN7PW09</accession>
<dbReference type="EMBL" id="JAXIOK010000014">
    <property type="protein sequence ID" value="KAK4755207.1"/>
    <property type="molecule type" value="Genomic_DNA"/>
</dbReference>
<comment type="caution">
    <text evidence="1">The sequence shown here is derived from an EMBL/GenBank/DDBJ whole genome shotgun (WGS) entry which is preliminary data.</text>
</comment>
<sequence length="165" mass="18696">MKSMFAEVLEDWEPDCRPQRFKQGIREFVAEIISIARLRDRNRVTLLGYCRLPEESPSGTALLGKERGQQIRQSLQLKGLWIFKSNHHLPPEGKLIHDPLTLCEGTILLEVEHKGREMIDWSSKLWALTGISVPAKSSTPEADAERLTNSPSSSLAGHFALELFY</sequence>
<organism evidence="1 2">
    <name type="scientific">Trapa incisa</name>
    <dbReference type="NCBI Taxonomy" id="236973"/>
    <lineage>
        <taxon>Eukaryota</taxon>
        <taxon>Viridiplantae</taxon>
        <taxon>Streptophyta</taxon>
        <taxon>Embryophyta</taxon>
        <taxon>Tracheophyta</taxon>
        <taxon>Spermatophyta</taxon>
        <taxon>Magnoliopsida</taxon>
        <taxon>eudicotyledons</taxon>
        <taxon>Gunneridae</taxon>
        <taxon>Pentapetalae</taxon>
        <taxon>rosids</taxon>
        <taxon>malvids</taxon>
        <taxon>Myrtales</taxon>
        <taxon>Lythraceae</taxon>
        <taxon>Trapa</taxon>
    </lineage>
</organism>
<reference evidence="1 2" key="1">
    <citation type="journal article" date="2023" name="Hortic Res">
        <title>Pangenome of water caltrop reveals structural variations and asymmetric subgenome divergence after allopolyploidization.</title>
        <authorList>
            <person name="Zhang X."/>
            <person name="Chen Y."/>
            <person name="Wang L."/>
            <person name="Yuan Y."/>
            <person name="Fang M."/>
            <person name="Shi L."/>
            <person name="Lu R."/>
            <person name="Comes H.P."/>
            <person name="Ma Y."/>
            <person name="Chen Y."/>
            <person name="Huang G."/>
            <person name="Zhou Y."/>
            <person name="Zheng Z."/>
            <person name="Qiu Y."/>
        </authorList>
    </citation>
    <scope>NUCLEOTIDE SEQUENCE [LARGE SCALE GENOMIC DNA]</scope>
    <source>
        <tissue evidence="1">Roots</tissue>
    </source>
</reference>
<evidence type="ECO:0000313" key="1">
    <source>
        <dbReference type="EMBL" id="KAK4755207.1"/>
    </source>
</evidence>
<dbReference type="Gene3D" id="3.30.200.20">
    <property type="entry name" value="Phosphorylase Kinase, domain 1"/>
    <property type="match status" value="1"/>
</dbReference>
<evidence type="ECO:0000313" key="2">
    <source>
        <dbReference type="Proteomes" id="UP001345219"/>
    </source>
</evidence>
<protein>
    <submittedName>
        <fullName evidence="1">Uncharacterized protein</fullName>
    </submittedName>
</protein>
<gene>
    <name evidence="1" type="ORF">SAY87_008964</name>
</gene>
<dbReference type="Proteomes" id="UP001345219">
    <property type="component" value="Chromosome 8"/>
</dbReference>
<proteinExistence type="predicted"/>